<reference evidence="1" key="2">
    <citation type="journal article" date="2023" name="Science">
        <title>Genomic signatures of disease resistance in endangered staghorn corals.</title>
        <authorList>
            <person name="Vollmer S.V."/>
            <person name="Selwyn J.D."/>
            <person name="Despard B.A."/>
            <person name="Roesel C.L."/>
        </authorList>
    </citation>
    <scope>NUCLEOTIDE SEQUENCE</scope>
    <source>
        <strain evidence="1">K2</strain>
    </source>
</reference>
<protein>
    <submittedName>
        <fullName evidence="1">Uncharacterized protein</fullName>
    </submittedName>
</protein>
<dbReference type="PANTHER" id="PTHR31424">
    <property type="entry name" value="PROTEIN CBG23806"/>
    <property type="match status" value="1"/>
</dbReference>
<evidence type="ECO:0000313" key="1">
    <source>
        <dbReference type="EMBL" id="KAK2551957.1"/>
    </source>
</evidence>
<dbReference type="PANTHER" id="PTHR31424:SF5">
    <property type="entry name" value="APPLE DOMAIN-CONTAINING PROTEIN"/>
    <property type="match status" value="1"/>
</dbReference>
<dbReference type="Proteomes" id="UP001249851">
    <property type="component" value="Unassembled WGS sequence"/>
</dbReference>
<sequence>AEKLSNILSLPIVESYDQQIRLMRTEIEQLKAMKSIDQGIIQSQNRSVPVTTGDPASRDEVACSGLQVDPVKNRVKFNVTRKTFWELERSARLLKRKKIGEYFRNATENILPAEFKPSEIKFDVSGKELVIPLSSNPQPEQDDDGGYTHEIVQRILAAKDEGLVSNEAYHEIRMALPEHVRAQVPPLSSLWQDRKKQNEEHNYYSRADGARRNVKDVLEYLLAIPEVKEAIKKDAPKIKLRFAADGRRTSKRIRTVMAVFNILAEQKQTFEYQYTLALYNGKEDYQEVKDCLGQTFDEIGILKRDGIEIDGQHFDVEWLCCSDWKFLALVYGLNGASSKDEINNLDIDEWPIERSLLECKEFCKHHSTAERKGCKKPPLLGIPFEFVVVDTLLLFLRIMGLLSPQNSKHLYASGQSCFLKCILMMTSHHTFTVPQFLERFGTLMQFNCQPVEIKNHWQSQAFHRGSQKGGKDSKYTTQVMEQENRMLFARCNNLKRKRRSYQYKARP</sequence>
<feature type="non-terminal residue" evidence="1">
    <location>
        <position position="1"/>
    </location>
</feature>
<proteinExistence type="predicted"/>
<feature type="non-terminal residue" evidence="1">
    <location>
        <position position="507"/>
    </location>
</feature>
<gene>
    <name evidence="1" type="ORF">P5673_026953</name>
</gene>
<dbReference type="EMBL" id="JARQWQ010000091">
    <property type="protein sequence ID" value="KAK2551957.1"/>
    <property type="molecule type" value="Genomic_DNA"/>
</dbReference>
<dbReference type="AlphaFoldDB" id="A0AAD9UW71"/>
<evidence type="ECO:0000313" key="2">
    <source>
        <dbReference type="Proteomes" id="UP001249851"/>
    </source>
</evidence>
<name>A0AAD9UW71_ACRCE</name>
<accession>A0AAD9UW71</accession>
<reference evidence="1" key="1">
    <citation type="journal article" date="2023" name="G3 (Bethesda)">
        <title>Whole genome assembly and annotation of the endangered Caribbean coral Acropora cervicornis.</title>
        <authorList>
            <person name="Selwyn J.D."/>
            <person name="Vollmer S.V."/>
        </authorList>
    </citation>
    <scope>NUCLEOTIDE SEQUENCE</scope>
    <source>
        <strain evidence="1">K2</strain>
    </source>
</reference>
<comment type="caution">
    <text evidence="1">The sequence shown here is derived from an EMBL/GenBank/DDBJ whole genome shotgun (WGS) entry which is preliminary data.</text>
</comment>
<keyword evidence="2" id="KW-1185">Reference proteome</keyword>
<organism evidence="1 2">
    <name type="scientific">Acropora cervicornis</name>
    <name type="common">Staghorn coral</name>
    <dbReference type="NCBI Taxonomy" id="6130"/>
    <lineage>
        <taxon>Eukaryota</taxon>
        <taxon>Metazoa</taxon>
        <taxon>Cnidaria</taxon>
        <taxon>Anthozoa</taxon>
        <taxon>Hexacorallia</taxon>
        <taxon>Scleractinia</taxon>
        <taxon>Astrocoeniina</taxon>
        <taxon>Acroporidae</taxon>
        <taxon>Acropora</taxon>
    </lineage>
</organism>